<accession>A0A1H4Q2G4</accession>
<keyword evidence="1" id="KW-0812">Transmembrane</keyword>
<dbReference type="EMBL" id="FNSN01000003">
    <property type="protein sequence ID" value="SEC13700.1"/>
    <property type="molecule type" value="Genomic_DNA"/>
</dbReference>
<organism evidence="2 3">
    <name type="scientific">Arthrobacter woluwensis</name>
    <dbReference type="NCBI Taxonomy" id="156980"/>
    <lineage>
        <taxon>Bacteria</taxon>
        <taxon>Bacillati</taxon>
        <taxon>Actinomycetota</taxon>
        <taxon>Actinomycetes</taxon>
        <taxon>Micrococcales</taxon>
        <taxon>Micrococcaceae</taxon>
        <taxon>Arthrobacter</taxon>
    </lineage>
</organism>
<sequence length="199" mass="20835">MTHFLAGTAVVLFSLRLLLFVLLHVLPGGIHPVHDTVSDYAASPAKRTRAVASAASWTASLAWLSLGFAVLSSTSRSDTTLGGWLLGLGVLLAVMPFVPTDRSGTTTTTRGRIHLLFAIAWFTLAYATITPLSRLIAGPAGAVAVVNALDLIAAISLTALVLALLIQPLRRRFFGLSERLFIVVVTAAPLVAAAVLASP</sequence>
<dbReference type="RefSeq" id="WP_066212524.1">
    <property type="nucleotide sequence ID" value="NZ_FNSN01000003.1"/>
</dbReference>
<evidence type="ECO:0000256" key="1">
    <source>
        <dbReference type="SAM" id="Phobius"/>
    </source>
</evidence>
<keyword evidence="1" id="KW-0472">Membrane</keyword>
<keyword evidence="3" id="KW-1185">Reference proteome</keyword>
<reference evidence="2 3" key="1">
    <citation type="submission" date="2016-10" db="EMBL/GenBank/DDBJ databases">
        <authorList>
            <person name="de Groot N.N."/>
        </authorList>
    </citation>
    <scope>NUCLEOTIDE SEQUENCE [LARGE SCALE GENOMIC DNA]</scope>
    <source>
        <strain evidence="2 3">DSM 10495</strain>
    </source>
</reference>
<dbReference type="Pfam" id="PF06197">
    <property type="entry name" value="DUF998"/>
    <property type="match status" value="1"/>
</dbReference>
<feature type="transmembrane region" description="Helical" evidence="1">
    <location>
        <begin position="141"/>
        <end position="166"/>
    </location>
</feature>
<dbReference type="InterPro" id="IPR009339">
    <property type="entry name" value="DUF998"/>
</dbReference>
<feature type="transmembrane region" description="Helical" evidence="1">
    <location>
        <begin position="111"/>
        <end position="129"/>
    </location>
</feature>
<keyword evidence="1" id="KW-1133">Transmembrane helix</keyword>
<evidence type="ECO:0008006" key="4">
    <source>
        <dbReference type="Google" id="ProtNLM"/>
    </source>
</evidence>
<evidence type="ECO:0000313" key="3">
    <source>
        <dbReference type="Proteomes" id="UP000182652"/>
    </source>
</evidence>
<feature type="transmembrane region" description="Helical" evidence="1">
    <location>
        <begin position="50"/>
        <end position="69"/>
    </location>
</feature>
<proteinExistence type="predicted"/>
<dbReference type="AlphaFoldDB" id="A0A1H4Q2G4"/>
<feature type="transmembrane region" description="Helical" evidence="1">
    <location>
        <begin position="81"/>
        <end position="99"/>
    </location>
</feature>
<protein>
    <recommendedName>
        <fullName evidence="4">DUF998 domain-containing protein</fullName>
    </recommendedName>
</protein>
<dbReference type="STRING" id="156980.SAMN04489745_2161"/>
<feature type="transmembrane region" description="Helical" evidence="1">
    <location>
        <begin position="6"/>
        <end position="30"/>
    </location>
</feature>
<evidence type="ECO:0000313" key="2">
    <source>
        <dbReference type="EMBL" id="SEC13700.1"/>
    </source>
</evidence>
<feature type="transmembrane region" description="Helical" evidence="1">
    <location>
        <begin position="178"/>
        <end position="197"/>
    </location>
</feature>
<dbReference type="Proteomes" id="UP000182652">
    <property type="component" value="Unassembled WGS sequence"/>
</dbReference>
<gene>
    <name evidence="2" type="ORF">SAMN04489745_2161</name>
</gene>
<name>A0A1H4Q2G4_9MICC</name>